<dbReference type="AlphaFoldDB" id="A0A4R8LY64"/>
<dbReference type="OrthoDB" id="8562860at2"/>
<protein>
    <submittedName>
        <fullName evidence="1">Formylmethanofuran dehydrogenase subunit C</fullName>
    </submittedName>
</protein>
<dbReference type="CDD" id="cd00980">
    <property type="entry name" value="FwdC/FmdC"/>
    <property type="match status" value="1"/>
</dbReference>
<dbReference type="Gene3D" id="2.160.20.60">
    <property type="entry name" value="Glutamate synthase, alpha subunit, C-terminal domain"/>
    <property type="match status" value="2"/>
</dbReference>
<dbReference type="PANTHER" id="PTHR39673:SF5">
    <property type="entry name" value="TUNGSTEN-CONTAINING FORMYLMETHANOFURAN DEHYDROGENASE 2 SUBUNIT C"/>
    <property type="match status" value="1"/>
</dbReference>
<proteinExistence type="predicted"/>
<name>A0A4R8LY64_9BURK</name>
<dbReference type="RefSeq" id="WP_134191096.1">
    <property type="nucleotide sequence ID" value="NZ_JBHLUW010000027.1"/>
</dbReference>
<organism evidence="1 2">
    <name type="scientific">Paraburkholderia rhizosphaerae</name>
    <dbReference type="NCBI Taxonomy" id="480658"/>
    <lineage>
        <taxon>Bacteria</taxon>
        <taxon>Pseudomonadati</taxon>
        <taxon>Pseudomonadota</taxon>
        <taxon>Betaproteobacteria</taxon>
        <taxon>Burkholderiales</taxon>
        <taxon>Burkholderiaceae</taxon>
        <taxon>Paraburkholderia</taxon>
    </lineage>
</organism>
<dbReference type="GO" id="GO:0018493">
    <property type="term" value="F:formylmethanofuran dehydrogenase activity"/>
    <property type="evidence" value="ECO:0007669"/>
    <property type="project" value="InterPro"/>
</dbReference>
<comment type="caution">
    <text evidence="1">The sequence shown here is derived from an EMBL/GenBank/DDBJ whole genome shotgun (WGS) entry which is preliminary data.</text>
</comment>
<dbReference type="Proteomes" id="UP000295509">
    <property type="component" value="Unassembled WGS sequence"/>
</dbReference>
<dbReference type="GO" id="GO:0015948">
    <property type="term" value="P:methanogenesis"/>
    <property type="evidence" value="ECO:0007669"/>
    <property type="project" value="InterPro"/>
</dbReference>
<dbReference type="EMBL" id="SORE01000005">
    <property type="protein sequence ID" value="TDY52146.1"/>
    <property type="molecule type" value="Genomic_DNA"/>
</dbReference>
<evidence type="ECO:0000313" key="1">
    <source>
        <dbReference type="EMBL" id="TDY52146.1"/>
    </source>
</evidence>
<evidence type="ECO:0000313" key="2">
    <source>
        <dbReference type="Proteomes" id="UP000295509"/>
    </source>
</evidence>
<dbReference type="SUPFAM" id="SSF69336">
    <property type="entry name" value="Alpha subunit of glutamate synthase, C-terminal domain"/>
    <property type="match status" value="1"/>
</dbReference>
<dbReference type="InterPro" id="IPR017550">
    <property type="entry name" value="Formylmethanofuran_DH_suC"/>
</dbReference>
<reference evidence="1 2" key="1">
    <citation type="submission" date="2019-03" db="EMBL/GenBank/DDBJ databases">
        <title>Genomic Encyclopedia of Type Strains, Phase III (KMG-III): the genomes of soil and plant-associated and newly described type strains.</title>
        <authorList>
            <person name="Whitman W."/>
        </authorList>
    </citation>
    <scope>NUCLEOTIDE SEQUENCE [LARGE SCALE GENOMIC DNA]</scope>
    <source>
        <strain evidence="1 2">LMG 29544</strain>
    </source>
</reference>
<keyword evidence="2" id="KW-1185">Reference proteome</keyword>
<sequence>MSTTTLRVKAAPDFRVDGSVLQPAELVTQSTDELARIVLHAGNDRCVLGDLFDVSRSEPQTDNDAQHELIIDGDVQWLDRVGAHLAGGRLHVTGTTGDYAGLRMTGGTLHIGGHAGAFTGCEMGGGQLTVAGNTGDFVAGALPGDIEGMTGGTLAIGGDAGARAGDRMRRGVVLIGGNAGDFAASRVVAGTICIAGVIGAHHAYGMRRGTLLLLREPERIPPTFADGGRGYDVFWRLFTRALAALREPIAASGAAALSTALAPFFTLDARALPRRLSGDLAVDGRGELLIASASGLGAH</sequence>
<dbReference type="PANTHER" id="PTHR39673">
    <property type="entry name" value="TUNGSTEN FORMYLMETHANOFURAN DEHYDROGENASE, SUBUNIT C (FWDC)"/>
    <property type="match status" value="1"/>
</dbReference>
<accession>A0A4R8LY64</accession>
<dbReference type="NCBIfam" id="TIGR03122">
    <property type="entry name" value="one_C_dehyd_C"/>
    <property type="match status" value="1"/>
</dbReference>
<dbReference type="GO" id="GO:0046914">
    <property type="term" value="F:transition metal ion binding"/>
    <property type="evidence" value="ECO:0007669"/>
    <property type="project" value="InterPro"/>
</dbReference>
<gene>
    <name evidence="1" type="ORF">BX592_10530</name>
</gene>
<dbReference type="InterPro" id="IPR036485">
    <property type="entry name" value="Glu_synth_asu_C_sf"/>
</dbReference>